<keyword evidence="2" id="KW-0472">Membrane</keyword>
<dbReference type="InterPro" id="IPR042150">
    <property type="entry name" value="MmRce1-like"/>
</dbReference>
<evidence type="ECO:0000256" key="2">
    <source>
        <dbReference type="SAM" id="Phobius"/>
    </source>
</evidence>
<accession>A0ABV0EXW6</accession>
<name>A0ABV0EXW6_9ENTE</name>
<dbReference type="Proteomes" id="UP000664357">
    <property type="component" value="Unassembled WGS sequence"/>
</dbReference>
<proteinExistence type="inferred from homology"/>
<feature type="transmembrane region" description="Helical" evidence="2">
    <location>
        <begin position="75"/>
        <end position="98"/>
    </location>
</feature>
<comment type="similarity">
    <text evidence="1">Belongs to the UPF0177 family.</text>
</comment>
<protein>
    <recommendedName>
        <fullName evidence="3">CAAX prenyl protease 2/Lysostaphin resistance protein A-like domain-containing protein</fullName>
    </recommendedName>
</protein>
<feature type="transmembrane region" description="Helical" evidence="2">
    <location>
        <begin position="153"/>
        <end position="173"/>
    </location>
</feature>
<feature type="transmembrane region" description="Helical" evidence="2">
    <location>
        <begin position="39"/>
        <end position="55"/>
    </location>
</feature>
<feature type="transmembrane region" description="Helical" evidence="2">
    <location>
        <begin position="7"/>
        <end position="27"/>
    </location>
</feature>
<gene>
    <name evidence="4" type="ORF">JZO67_004465</name>
</gene>
<evidence type="ECO:0000313" key="5">
    <source>
        <dbReference type="Proteomes" id="UP000664357"/>
    </source>
</evidence>
<dbReference type="PANTHER" id="PTHR35797">
    <property type="entry name" value="PROTEASE-RELATED"/>
    <property type="match status" value="1"/>
</dbReference>
<feature type="domain" description="CAAX prenyl protease 2/Lysostaphin resistance protein A-like" evidence="3">
    <location>
        <begin position="117"/>
        <end position="220"/>
    </location>
</feature>
<dbReference type="RefSeq" id="WP_207704006.1">
    <property type="nucleotide sequence ID" value="NZ_JAFREL020000004.1"/>
</dbReference>
<feature type="transmembrane region" description="Helical" evidence="2">
    <location>
        <begin position="237"/>
        <end position="256"/>
    </location>
</feature>
<evidence type="ECO:0000256" key="1">
    <source>
        <dbReference type="ARBA" id="ARBA00009067"/>
    </source>
</evidence>
<comment type="caution">
    <text evidence="4">The sequence shown here is derived from an EMBL/GenBank/DDBJ whole genome shotgun (WGS) entry which is preliminary data.</text>
</comment>
<dbReference type="Pfam" id="PF02517">
    <property type="entry name" value="Rce1-like"/>
    <property type="match status" value="1"/>
</dbReference>
<evidence type="ECO:0000259" key="3">
    <source>
        <dbReference type="Pfam" id="PF02517"/>
    </source>
</evidence>
<keyword evidence="2" id="KW-1133">Transmembrane helix</keyword>
<organism evidence="4 5">
    <name type="scientific">Candidatus Enterococcus ferrettii</name>
    <dbReference type="NCBI Taxonomy" id="2815324"/>
    <lineage>
        <taxon>Bacteria</taxon>
        <taxon>Bacillati</taxon>
        <taxon>Bacillota</taxon>
        <taxon>Bacilli</taxon>
        <taxon>Lactobacillales</taxon>
        <taxon>Enterococcaceae</taxon>
        <taxon>Enterococcus</taxon>
    </lineage>
</organism>
<evidence type="ECO:0000313" key="4">
    <source>
        <dbReference type="EMBL" id="MEO1772483.1"/>
    </source>
</evidence>
<dbReference type="EMBL" id="JAFREL020000004">
    <property type="protein sequence ID" value="MEO1772483.1"/>
    <property type="molecule type" value="Genomic_DNA"/>
</dbReference>
<reference evidence="4 5" key="1">
    <citation type="submission" date="2024-02" db="EMBL/GenBank/DDBJ databases">
        <title>The Genome Sequence of Enterococcus sp. DIV0159.</title>
        <authorList>
            <person name="Earl A."/>
            <person name="Manson A."/>
            <person name="Gilmore M."/>
            <person name="Sanders J."/>
            <person name="Shea T."/>
            <person name="Howe W."/>
            <person name="Livny J."/>
            <person name="Cuomo C."/>
            <person name="Neafsey D."/>
            <person name="Birren B."/>
        </authorList>
    </citation>
    <scope>NUCLEOTIDE SEQUENCE [LARGE SCALE GENOMIC DNA]</scope>
    <source>
        <strain evidence="4 5">665A</strain>
    </source>
</reference>
<dbReference type="PANTHER" id="PTHR35797:SF1">
    <property type="entry name" value="PROTEASE"/>
    <property type="match status" value="1"/>
</dbReference>
<sequence>MEKSKKAITLFLVITFATSSIFYGLIILGEKMFPDLYEISGYLLMWCPGIAAIIVRRKYYPKDKILGFQVSKPRYLLAGIFLPVLYWGLSYGIYLLFSKSYKLSDEVITYLVKSPMTFFVYLLIFLITAMGEEIGWRGFLLPKLNDLFGMRKASLLSGLIWALWHYPILFSGYVSQIPLWYQLTTYTLLVFALSFIMAFLRLRSNSVWPAILLHASHNLLCQLILDPAISGKSRPFLVGETGIISILFLILLAVVMTKKYTAVKN</sequence>
<feature type="transmembrane region" description="Helical" evidence="2">
    <location>
        <begin position="118"/>
        <end position="141"/>
    </location>
</feature>
<keyword evidence="5" id="KW-1185">Reference proteome</keyword>
<keyword evidence="2" id="KW-0812">Transmembrane</keyword>
<feature type="transmembrane region" description="Helical" evidence="2">
    <location>
        <begin position="179"/>
        <end position="200"/>
    </location>
</feature>
<dbReference type="InterPro" id="IPR003675">
    <property type="entry name" value="Rce1/LyrA-like_dom"/>
</dbReference>